<comment type="subunit">
    <text evidence="8">Monomer.</text>
</comment>
<comment type="subcellular location">
    <subcellularLocation>
        <location evidence="8">Cytoplasm</location>
    </subcellularLocation>
</comment>
<dbReference type="SUPFAM" id="SSF47323">
    <property type="entry name" value="Anticodon-binding domain of a subclass of class I aminoacyl-tRNA synthetases"/>
    <property type="match status" value="1"/>
</dbReference>
<feature type="short sequence motif" description="'HIGH' region" evidence="8">
    <location>
        <begin position="123"/>
        <end position="133"/>
    </location>
</feature>
<dbReference type="PANTHER" id="PTHR11956:SF5">
    <property type="entry name" value="ARGININE--TRNA LIGASE, CYTOPLASMIC"/>
    <property type="match status" value="1"/>
</dbReference>
<dbReference type="InterPro" id="IPR014729">
    <property type="entry name" value="Rossmann-like_a/b/a_fold"/>
</dbReference>
<reference evidence="12 13" key="1">
    <citation type="submission" date="2021-05" db="EMBL/GenBank/DDBJ databases">
        <title>Fusibacter ferrireducens sp. nov., an anaerobic, sulfur- and Fe-reducing bacterium isolated from the mangrove sediment.</title>
        <authorList>
            <person name="Qiu D."/>
        </authorList>
    </citation>
    <scope>NUCLEOTIDE SEQUENCE [LARGE SCALE GENOMIC DNA]</scope>
    <source>
        <strain evidence="12 13">DSM 12116</strain>
    </source>
</reference>
<dbReference type="Gene3D" id="3.40.50.620">
    <property type="entry name" value="HUPs"/>
    <property type="match status" value="1"/>
</dbReference>
<comment type="similarity">
    <text evidence="1 8 9">Belongs to the class-I aminoacyl-tRNA synthetase family.</text>
</comment>
<dbReference type="PRINTS" id="PR01038">
    <property type="entry name" value="TRNASYNTHARG"/>
</dbReference>
<dbReference type="SUPFAM" id="SSF52374">
    <property type="entry name" value="Nucleotidylyl transferase"/>
    <property type="match status" value="1"/>
</dbReference>
<dbReference type="PANTHER" id="PTHR11956">
    <property type="entry name" value="ARGINYL-TRNA SYNTHETASE"/>
    <property type="match status" value="1"/>
</dbReference>
<dbReference type="Pfam" id="PF05746">
    <property type="entry name" value="DALR_1"/>
    <property type="match status" value="1"/>
</dbReference>
<feature type="domain" description="Arginyl tRNA synthetase N-terminal" evidence="11">
    <location>
        <begin position="6"/>
        <end position="85"/>
    </location>
</feature>
<dbReference type="NCBIfam" id="TIGR00456">
    <property type="entry name" value="argS"/>
    <property type="match status" value="1"/>
</dbReference>
<organism evidence="12 13">
    <name type="scientific">Fusibacter paucivorans</name>
    <dbReference type="NCBI Taxonomy" id="76009"/>
    <lineage>
        <taxon>Bacteria</taxon>
        <taxon>Bacillati</taxon>
        <taxon>Bacillota</taxon>
        <taxon>Clostridia</taxon>
        <taxon>Eubacteriales</taxon>
        <taxon>Eubacteriales Family XII. Incertae Sedis</taxon>
        <taxon>Fusibacter</taxon>
    </lineage>
</organism>
<gene>
    <name evidence="8" type="primary">argS</name>
    <name evidence="12" type="ORF">KHM83_03020</name>
</gene>
<sequence>MIDYKVLIADLLAKQVDTLTFDEILGLVEYPKNPAMGDYAFPCFKLAKTLRKAPVKIAEDIAAALPKADEIESVSAISGFVNFKVSTAHLAKSVMTDILKEGAQYGKSTLGAGKKVVVEYSSVNIAKPFHMGHIRSTMIGESLHRIYKALGYDTVAVNHLGDYGTQFGKLIVAYKKWGSREAIEAAPIPELLKLYVRFHEEAEADLSLNDEARSWFTKLENGDEEALALWNLFREMSLVSFNRVYGKLGVTFDSYAGESFYSDKMPAILDELRSKNIVEKSEGAEIVNLEAYGMPPALITKKDGSTLYMTRDLAAAKYRQDTYHFDKNIYVVGSAQKLHFQQWIKIVELMGYNWAKDCVHVDFGMVSLEEGALSTRRGNVIFLEDVLDKATEKTLEIINEKNPDIADKDTVARQVGIGAVVFQELFTSRQKDYSFSWDKTLSFEGETGPYVQYTHARSCSVLRKANIEAFEDIDFSLLGDDASKTLILSLGKFNEVIVLAHKNYEPHHIARYAVEIAQNFNRFYHDNAILVEDAALKMARLALVKSTQTVLKSALELVCLEAPEKM</sequence>
<evidence type="ECO:0000313" key="12">
    <source>
        <dbReference type="EMBL" id="MBS7525642.1"/>
    </source>
</evidence>
<keyword evidence="3 8" id="KW-0547">Nucleotide-binding</keyword>
<keyword evidence="13" id="KW-1185">Reference proteome</keyword>
<evidence type="ECO:0000256" key="6">
    <source>
        <dbReference type="ARBA" id="ARBA00023146"/>
    </source>
</evidence>
<dbReference type="Gene3D" id="3.30.1360.70">
    <property type="entry name" value="Arginyl tRNA synthetase N-terminal domain"/>
    <property type="match status" value="1"/>
</dbReference>
<accession>A0ABS5PL53</accession>
<keyword evidence="6 8" id="KW-0030">Aminoacyl-tRNA synthetase</keyword>
<evidence type="ECO:0000256" key="1">
    <source>
        <dbReference type="ARBA" id="ARBA00005594"/>
    </source>
</evidence>
<dbReference type="EMBL" id="JAHBCL010000004">
    <property type="protein sequence ID" value="MBS7525642.1"/>
    <property type="molecule type" value="Genomic_DNA"/>
</dbReference>
<dbReference type="Gene3D" id="1.10.730.10">
    <property type="entry name" value="Isoleucyl-tRNA Synthetase, Domain 1"/>
    <property type="match status" value="1"/>
</dbReference>
<dbReference type="CDD" id="cd00671">
    <property type="entry name" value="ArgRS_core"/>
    <property type="match status" value="1"/>
</dbReference>
<dbReference type="GO" id="GO:0004814">
    <property type="term" value="F:arginine-tRNA ligase activity"/>
    <property type="evidence" value="ECO:0007669"/>
    <property type="project" value="UniProtKB-EC"/>
</dbReference>
<evidence type="ECO:0000313" key="13">
    <source>
        <dbReference type="Proteomes" id="UP000746471"/>
    </source>
</evidence>
<proteinExistence type="inferred from homology"/>
<keyword evidence="8" id="KW-0963">Cytoplasm</keyword>
<evidence type="ECO:0000256" key="4">
    <source>
        <dbReference type="ARBA" id="ARBA00022840"/>
    </source>
</evidence>
<keyword evidence="2 8" id="KW-0436">Ligase</keyword>
<feature type="domain" description="DALR anticodon binding" evidence="10">
    <location>
        <begin position="451"/>
        <end position="566"/>
    </location>
</feature>
<protein>
    <recommendedName>
        <fullName evidence="8">Arginine--tRNA ligase</fullName>
        <ecNumber evidence="8">6.1.1.19</ecNumber>
    </recommendedName>
    <alternativeName>
        <fullName evidence="8">Arginyl-tRNA synthetase</fullName>
        <shortName evidence="8">ArgRS</shortName>
    </alternativeName>
</protein>
<dbReference type="InterPro" id="IPR008909">
    <property type="entry name" value="DALR_anticod-bd"/>
</dbReference>
<evidence type="ECO:0000256" key="5">
    <source>
        <dbReference type="ARBA" id="ARBA00022917"/>
    </source>
</evidence>
<dbReference type="Pfam" id="PF03485">
    <property type="entry name" value="Arg_tRNA_synt_N"/>
    <property type="match status" value="1"/>
</dbReference>
<dbReference type="HAMAP" id="MF_00123">
    <property type="entry name" value="Arg_tRNA_synth"/>
    <property type="match status" value="1"/>
</dbReference>
<name>A0ABS5PL53_9FIRM</name>
<dbReference type="SUPFAM" id="SSF55190">
    <property type="entry name" value="Arginyl-tRNA synthetase (ArgRS), N-terminal 'additional' domain"/>
    <property type="match status" value="1"/>
</dbReference>
<dbReference type="CDD" id="cd07956">
    <property type="entry name" value="Anticodon_Ia_Arg"/>
    <property type="match status" value="1"/>
</dbReference>
<comment type="caution">
    <text evidence="12">The sequence shown here is derived from an EMBL/GenBank/DDBJ whole genome shotgun (WGS) entry which is preliminary data.</text>
</comment>
<dbReference type="InterPro" id="IPR035684">
    <property type="entry name" value="ArgRS_core"/>
</dbReference>
<dbReference type="InterPro" id="IPR009080">
    <property type="entry name" value="tRNAsynth_Ia_anticodon-bd"/>
</dbReference>
<evidence type="ECO:0000259" key="11">
    <source>
        <dbReference type="SMART" id="SM01016"/>
    </source>
</evidence>
<evidence type="ECO:0000256" key="7">
    <source>
        <dbReference type="ARBA" id="ARBA00049339"/>
    </source>
</evidence>
<evidence type="ECO:0000256" key="3">
    <source>
        <dbReference type="ARBA" id="ARBA00022741"/>
    </source>
</evidence>
<evidence type="ECO:0000256" key="2">
    <source>
        <dbReference type="ARBA" id="ARBA00022598"/>
    </source>
</evidence>
<dbReference type="InterPro" id="IPR036695">
    <property type="entry name" value="Arg-tRNA-synth_N_sf"/>
</dbReference>
<dbReference type="SMART" id="SM00836">
    <property type="entry name" value="DALR_1"/>
    <property type="match status" value="1"/>
</dbReference>
<keyword evidence="5 8" id="KW-0648">Protein biosynthesis</keyword>
<evidence type="ECO:0000256" key="8">
    <source>
        <dbReference type="HAMAP-Rule" id="MF_00123"/>
    </source>
</evidence>
<dbReference type="SMART" id="SM01016">
    <property type="entry name" value="Arg_tRNA_synt_N"/>
    <property type="match status" value="1"/>
</dbReference>
<dbReference type="EC" id="6.1.1.19" evidence="8"/>
<comment type="catalytic activity">
    <reaction evidence="7 8">
        <text>tRNA(Arg) + L-arginine + ATP = L-arginyl-tRNA(Arg) + AMP + diphosphate</text>
        <dbReference type="Rhea" id="RHEA:20301"/>
        <dbReference type="Rhea" id="RHEA-COMP:9658"/>
        <dbReference type="Rhea" id="RHEA-COMP:9673"/>
        <dbReference type="ChEBI" id="CHEBI:30616"/>
        <dbReference type="ChEBI" id="CHEBI:32682"/>
        <dbReference type="ChEBI" id="CHEBI:33019"/>
        <dbReference type="ChEBI" id="CHEBI:78442"/>
        <dbReference type="ChEBI" id="CHEBI:78513"/>
        <dbReference type="ChEBI" id="CHEBI:456215"/>
        <dbReference type="EC" id="6.1.1.19"/>
    </reaction>
</comment>
<evidence type="ECO:0000259" key="10">
    <source>
        <dbReference type="SMART" id="SM00836"/>
    </source>
</evidence>
<dbReference type="Proteomes" id="UP000746471">
    <property type="component" value="Unassembled WGS sequence"/>
</dbReference>
<dbReference type="InterPro" id="IPR001278">
    <property type="entry name" value="Arg-tRNA-ligase"/>
</dbReference>
<dbReference type="InterPro" id="IPR005148">
    <property type="entry name" value="Arg-tRNA-synth_N"/>
</dbReference>
<dbReference type="Pfam" id="PF00750">
    <property type="entry name" value="tRNA-synt_1d"/>
    <property type="match status" value="1"/>
</dbReference>
<evidence type="ECO:0000256" key="9">
    <source>
        <dbReference type="RuleBase" id="RU363038"/>
    </source>
</evidence>
<keyword evidence="4 8" id="KW-0067">ATP-binding</keyword>